<evidence type="ECO:0000313" key="3">
    <source>
        <dbReference type="EMBL" id="KRK78664.1"/>
    </source>
</evidence>
<organism evidence="3 4">
    <name type="scientific">Companilactobacillus nodensis DSM 19682 = JCM 14932 = NBRC 107160</name>
    <dbReference type="NCBI Taxonomy" id="1423775"/>
    <lineage>
        <taxon>Bacteria</taxon>
        <taxon>Bacillati</taxon>
        <taxon>Bacillota</taxon>
        <taxon>Bacilli</taxon>
        <taxon>Lactobacillales</taxon>
        <taxon>Lactobacillaceae</taxon>
        <taxon>Companilactobacillus</taxon>
    </lineage>
</organism>
<feature type="domain" description="S-layer protein C-terminal" evidence="2">
    <location>
        <begin position="198"/>
        <end position="239"/>
    </location>
</feature>
<dbReference type="EMBL" id="AZDZ01000022">
    <property type="protein sequence ID" value="KRK78664.1"/>
    <property type="molecule type" value="Genomic_DNA"/>
</dbReference>
<dbReference type="InterPro" id="IPR024968">
    <property type="entry name" value="SlpA_C_lactobacillus"/>
</dbReference>
<feature type="signal peptide" evidence="1">
    <location>
        <begin position="1"/>
        <end position="33"/>
    </location>
</feature>
<protein>
    <recommendedName>
        <fullName evidence="2">S-layer protein C-terminal domain-containing protein</fullName>
    </recommendedName>
</protein>
<evidence type="ECO:0000313" key="4">
    <source>
        <dbReference type="Proteomes" id="UP000051248"/>
    </source>
</evidence>
<feature type="chain" id="PRO_5006406458" description="S-layer protein C-terminal domain-containing protein" evidence="1">
    <location>
        <begin position="34"/>
        <end position="351"/>
    </location>
</feature>
<name>A0A0R1K5Z0_9LACO</name>
<sequence length="351" mass="38950">MRRNGFLISATMAVMIAPTMLGGLALDATTVHADSKMIGIVRRDGGNLVNNNGVLIPGRTLGNFTSWKLGTLKNINGVDYYQVATNEWIKAASVEINNATANYSVNDGLVKTPGYVGTVRRGGGSIVNDHGEYTNHTLGNFTSWKLDAKKEMRGTIYYRVATNEWISAASMDINVPQATNITRTPGFVGTISHGGTLSYTDNGQITNNAFGNYTAWKLDAKKVMNGQTYYRVATNQWIEESSMSVADANGHIINQTQTDNDTNNINNWDPYEAQSIGLRDYYDSSTNTYVHNPYGAGSMFTIYKVVKNINGKYFFLIDQYNRWLPSDDFDNIPQRVFNSAEYEPYFATSVK</sequence>
<keyword evidence="4" id="KW-1185">Reference proteome</keyword>
<gene>
    <name evidence="3" type="ORF">FD03_GL002441</name>
</gene>
<dbReference type="Proteomes" id="UP000051248">
    <property type="component" value="Unassembled WGS sequence"/>
</dbReference>
<comment type="caution">
    <text evidence="3">The sequence shown here is derived from an EMBL/GenBank/DDBJ whole genome shotgun (WGS) entry which is preliminary data.</text>
</comment>
<dbReference type="PATRIC" id="fig|1423775.4.peg.2484"/>
<reference evidence="3 4" key="1">
    <citation type="journal article" date="2015" name="Genome Announc.">
        <title>Expanding the biotechnology potential of lactobacilli through comparative genomics of 213 strains and associated genera.</title>
        <authorList>
            <person name="Sun Z."/>
            <person name="Harris H.M."/>
            <person name="McCann A."/>
            <person name="Guo C."/>
            <person name="Argimon S."/>
            <person name="Zhang W."/>
            <person name="Yang X."/>
            <person name="Jeffery I.B."/>
            <person name="Cooney J.C."/>
            <person name="Kagawa T.F."/>
            <person name="Liu W."/>
            <person name="Song Y."/>
            <person name="Salvetti E."/>
            <person name="Wrobel A."/>
            <person name="Rasinkangas P."/>
            <person name="Parkhill J."/>
            <person name="Rea M.C."/>
            <person name="O'Sullivan O."/>
            <person name="Ritari J."/>
            <person name="Douillard F.P."/>
            <person name="Paul Ross R."/>
            <person name="Yang R."/>
            <person name="Briner A.E."/>
            <person name="Felis G.E."/>
            <person name="de Vos W.M."/>
            <person name="Barrangou R."/>
            <person name="Klaenhammer T.R."/>
            <person name="Caufield P.W."/>
            <person name="Cui Y."/>
            <person name="Zhang H."/>
            <person name="O'Toole P.W."/>
        </authorList>
    </citation>
    <scope>NUCLEOTIDE SEQUENCE [LARGE SCALE GENOMIC DNA]</scope>
    <source>
        <strain evidence="3 4">DSM 19682</strain>
    </source>
</reference>
<accession>A0A0R1K5Z0</accession>
<dbReference type="OrthoDB" id="2313145at2"/>
<evidence type="ECO:0000256" key="1">
    <source>
        <dbReference type="SAM" id="SignalP"/>
    </source>
</evidence>
<dbReference type="RefSeq" id="WP_025023971.1">
    <property type="nucleotide sequence ID" value="NZ_AZDZ01000022.1"/>
</dbReference>
<keyword evidence="1" id="KW-0732">Signal</keyword>
<dbReference type="AlphaFoldDB" id="A0A0R1K5Z0"/>
<feature type="domain" description="S-layer protein C-terminal" evidence="2">
    <location>
        <begin position="50"/>
        <end position="92"/>
    </location>
</feature>
<proteinExistence type="predicted"/>
<evidence type="ECO:0000259" key="2">
    <source>
        <dbReference type="Pfam" id="PF03217"/>
    </source>
</evidence>
<dbReference type="Pfam" id="PF03217">
    <property type="entry name" value="SlpA"/>
    <property type="match status" value="2"/>
</dbReference>